<protein>
    <submittedName>
        <fullName evidence="1">Uncharacterized protein</fullName>
    </submittedName>
</protein>
<dbReference type="Proteomes" id="UP001148737">
    <property type="component" value="Unassembled WGS sequence"/>
</dbReference>
<reference evidence="1" key="1">
    <citation type="submission" date="2022-07" db="EMBL/GenBank/DDBJ databases">
        <title>Genome Sequence of Lecanicillium saksenae.</title>
        <authorList>
            <person name="Buettner E."/>
        </authorList>
    </citation>
    <scope>NUCLEOTIDE SEQUENCE</scope>
    <source>
        <strain evidence="1">VT-O1</strain>
    </source>
</reference>
<sequence length="217" mass="23332">MHIATYPIDQCVASRNGLRFHGCGYTYIARQTALHLRKEKDRLNIIALHLGSGACACAIKNGCSWDTSMGLTPVSGLTGATRSGSIDPRMPRCQPTPLPPFSACLTPRNLNSLGFHYTNSAGKLASSSTSDLHISRAEEILDSESGWQALAGTTDFGVIATLNEASHRLAFDLFVDRMCAYVGSYHVSLRGDVDALVFASGIGEKSSQLRRAVVENL</sequence>
<dbReference type="EMBL" id="JANAKD010000289">
    <property type="protein sequence ID" value="KAJ3495371.1"/>
    <property type="molecule type" value="Genomic_DNA"/>
</dbReference>
<accession>A0ACC1R1B8</accession>
<organism evidence="1 2">
    <name type="scientific">Lecanicillium saksenae</name>
    <dbReference type="NCBI Taxonomy" id="468837"/>
    <lineage>
        <taxon>Eukaryota</taxon>
        <taxon>Fungi</taxon>
        <taxon>Dikarya</taxon>
        <taxon>Ascomycota</taxon>
        <taxon>Pezizomycotina</taxon>
        <taxon>Sordariomycetes</taxon>
        <taxon>Hypocreomycetidae</taxon>
        <taxon>Hypocreales</taxon>
        <taxon>Cordycipitaceae</taxon>
        <taxon>Lecanicillium</taxon>
    </lineage>
</organism>
<name>A0ACC1R1B8_9HYPO</name>
<evidence type="ECO:0000313" key="1">
    <source>
        <dbReference type="EMBL" id="KAJ3495371.1"/>
    </source>
</evidence>
<proteinExistence type="predicted"/>
<evidence type="ECO:0000313" key="2">
    <source>
        <dbReference type="Proteomes" id="UP001148737"/>
    </source>
</evidence>
<comment type="caution">
    <text evidence="1">The sequence shown here is derived from an EMBL/GenBank/DDBJ whole genome shotgun (WGS) entry which is preliminary data.</text>
</comment>
<keyword evidence="2" id="KW-1185">Reference proteome</keyword>
<gene>
    <name evidence="1" type="ORF">NLG97_g3443</name>
</gene>